<proteinExistence type="predicted"/>
<evidence type="ECO:0000313" key="1">
    <source>
        <dbReference type="EnsemblMetazoa" id="XP_008210248"/>
    </source>
</evidence>
<dbReference type="Proteomes" id="UP000002358">
    <property type="component" value="Unassembled WGS sequence"/>
</dbReference>
<dbReference type="OrthoDB" id="7700734at2759"/>
<keyword evidence="2" id="KW-1185">Reference proteome</keyword>
<dbReference type="PANTHER" id="PTHR35317">
    <property type="entry name" value="OS04G0629600 PROTEIN"/>
    <property type="match status" value="1"/>
</dbReference>
<organism evidence="1 2">
    <name type="scientific">Nasonia vitripennis</name>
    <name type="common">Parasitic wasp</name>
    <dbReference type="NCBI Taxonomy" id="7425"/>
    <lineage>
        <taxon>Eukaryota</taxon>
        <taxon>Metazoa</taxon>
        <taxon>Ecdysozoa</taxon>
        <taxon>Arthropoda</taxon>
        <taxon>Hexapoda</taxon>
        <taxon>Insecta</taxon>
        <taxon>Pterygota</taxon>
        <taxon>Neoptera</taxon>
        <taxon>Endopterygota</taxon>
        <taxon>Hymenoptera</taxon>
        <taxon>Apocrita</taxon>
        <taxon>Proctotrupomorpha</taxon>
        <taxon>Chalcidoidea</taxon>
        <taxon>Pteromalidae</taxon>
        <taxon>Pteromalinae</taxon>
        <taxon>Nasonia</taxon>
    </lineage>
</organism>
<name>A0A7M7H7I9_NASVI</name>
<dbReference type="EnsemblMetazoa" id="XM_008212026">
    <property type="protein sequence ID" value="XP_008210248"/>
    <property type="gene ID" value="LOC103316735"/>
</dbReference>
<dbReference type="RefSeq" id="XP_008210248.1">
    <property type="nucleotide sequence ID" value="XM_008212026.3"/>
</dbReference>
<dbReference type="KEGG" id="nvi:103316735"/>
<dbReference type="PANTHER" id="PTHR35317:SF29">
    <property type="entry name" value="CCHC-TYPE DOMAIN-CONTAINING PROTEIN"/>
    <property type="match status" value="1"/>
</dbReference>
<evidence type="ECO:0008006" key="3">
    <source>
        <dbReference type="Google" id="ProtNLM"/>
    </source>
</evidence>
<accession>A0A7M7H7I9</accession>
<protein>
    <recommendedName>
        <fullName evidence="3">DUF4219 domain-containing protein</fullName>
    </recommendedName>
</protein>
<reference evidence="1" key="1">
    <citation type="submission" date="2021-01" db="UniProtKB">
        <authorList>
            <consortium name="EnsemblMetazoa"/>
        </authorList>
    </citation>
    <scope>IDENTIFICATION</scope>
</reference>
<dbReference type="AlphaFoldDB" id="A0A7M7H7I9"/>
<dbReference type="InParanoid" id="A0A7M7H7I9"/>
<sequence length="184" mass="20538">MASRSSNGTYQLIDKLVGRENYRQWSVAMRAYLEVEDLWDTIEARTDGTLSTDPKKMQKTRGRIILAVESEVYAYIENTTSPQEVWNELAKTYDDKGLTRKVSLLQATTTTRLKNCRCMEEYVSNIISATKKLSASGTKLQEDLVGALLLSGLPSSYQPMIMALGSSGAEITADLVKNKLLEEN</sequence>
<dbReference type="GeneID" id="103316735"/>
<dbReference type="Pfam" id="PF14223">
    <property type="entry name" value="Retrotran_gag_2"/>
    <property type="match status" value="1"/>
</dbReference>
<evidence type="ECO:0000313" key="2">
    <source>
        <dbReference type="Proteomes" id="UP000002358"/>
    </source>
</evidence>